<dbReference type="RefSeq" id="WP_092505815.1">
    <property type="nucleotide sequence ID" value="NZ_LT629695.1"/>
</dbReference>
<dbReference type="EMBL" id="LT629695">
    <property type="protein sequence ID" value="SDH87943.1"/>
    <property type="molecule type" value="Genomic_DNA"/>
</dbReference>
<dbReference type="STRING" id="399736.SAMN04489720_2705"/>
<dbReference type="PANTHER" id="PTHR35176:SF6">
    <property type="entry name" value="HEME OXYGENASE HI_0854-RELATED"/>
    <property type="match status" value="1"/>
</dbReference>
<dbReference type="InterPro" id="IPR011576">
    <property type="entry name" value="Pyridox_Oxase_N"/>
</dbReference>
<dbReference type="GO" id="GO:0005829">
    <property type="term" value="C:cytosol"/>
    <property type="evidence" value="ECO:0007669"/>
    <property type="project" value="TreeGrafter"/>
</dbReference>
<dbReference type="Gene3D" id="2.30.110.10">
    <property type="entry name" value="Electron Transport, Fmn-binding Protein, Chain A"/>
    <property type="match status" value="1"/>
</dbReference>
<evidence type="ECO:0000313" key="3">
    <source>
        <dbReference type="EMBL" id="SDH87943.1"/>
    </source>
</evidence>
<sequence>MSGIRIPDQAADLLDEPNVAALATIEPDGSPQVTAVWVGRDEDTLLIPMKRHLRKTQNIRRDNRVSVLITSRVDPEHFLEVRGTVELADDPTSSLATQLAVKYDGEPLPPDDEGHLRMIARVTPTRVRVG</sequence>
<keyword evidence="1" id="KW-0560">Oxidoreductase</keyword>
<dbReference type="AlphaFoldDB" id="A0A1G8G0N6"/>
<dbReference type="SUPFAM" id="SSF50475">
    <property type="entry name" value="FMN-binding split barrel"/>
    <property type="match status" value="1"/>
</dbReference>
<evidence type="ECO:0000256" key="1">
    <source>
        <dbReference type="ARBA" id="ARBA00023002"/>
    </source>
</evidence>
<dbReference type="InterPro" id="IPR012349">
    <property type="entry name" value="Split_barrel_FMN-bd"/>
</dbReference>
<protein>
    <submittedName>
        <fullName evidence="3">PPOX class probable F420-dependent enzyme</fullName>
    </submittedName>
</protein>
<dbReference type="Proteomes" id="UP000198822">
    <property type="component" value="Chromosome I"/>
</dbReference>
<dbReference type="OrthoDB" id="162914at2"/>
<organism evidence="3 4">
    <name type="scientific">Agrococcus jejuensis</name>
    <dbReference type="NCBI Taxonomy" id="399736"/>
    <lineage>
        <taxon>Bacteria</taxon>
        <taxon>Bacillati</taxon>
        <taxon>Actinomycetota</taxon>
        <taxon>Actinomycetes</taxon>
        <taxon>Micrococcales</taxon>
        <taxon>Microbacteriaceae</taxon>
        <taxon>Agrococcus</taxon>
    </lineage>
</organism>
<dbReference type="InterPro" id="IPR019920">
    <property type="entry name" value="F420-binding_dom_put"/>
</dbReference>
<dbReference type="NCBIfam" id="TIGR03618">
    <property type="entry name" value="Rv1155_F420"/>
    <property type="match status" value="1"/>
</dbReference>
<proteinExistence type="predicted"/>
<gene>
    <name evidence="3" type="ORF">SAMN04489720_2705</name>
</gene>
<dbReference type="GO" id="GO:0070967">
    <property type="term" value="F:coenzyme F420 binding"/>
    <property type="evidence" value="ECO:0007669"/>
    <property type="project" value="TreeGrafter"/>
</dbReference>
<keyword evidence="4" id="KW-1185">Reference proteome</keyword>
<dbReference type="Pfam" id="PF01243">
    <property type="entry name" value="PNPOx_N"/>
    <property type="match status" value="1"/>
</dbReference>
<name>A0A1G8G0N6_9MICO</name>
<evidence type="ECO:0000259" key="2">
    <source>
        <dbReference type="Pfam" id="PF01243"/>
    </source>
</evidence>
<feature type="domain" description="Pyridoxamine 5'-phosphate oxidase N-terminal" evidence="2">
    <location>
        <begin position="6"/>
        <end position="127"/>
    </location>
</feature>
<dbReference type="GO" id="GO:0016627">
    <property type="term" value="F:oxidoreductase activity, acting on the CH-CH group of donors"/>
    <property type="evidence" value="ECO:0007669"/>
    <property type="project" value="TreeGrafter"/>
</dbReference>
<evidence type="ECO:0000313" key="4">
    <source>
        <dbReference type="Proteomes" id="UP000198822"/>
    </source>
</evidence>
<reference evidence="4" key="1">
    <citation type="submission" date="2016-10" db="EMBL/GenBank/DDBJ databases">
        <authorList>
            <person name="Varghese N."/>
            <person name="Submissions S."/>
        </authorList>
    </citation>
    <scope>NUCLEOTIDE SEQUENCE [LARGE SCALE GENOMIC DNA]</scope>
    <source>
        <strain evidence="4">DSM 22002</strain>
    </source>
</reference>
<accession>A0A1G8G0N6</accession>
<dbReference type="InterPro" id="IPR052019">
    <property type="entry name" value="F420H2_bilvrd_red/Heme_oxyg"/>
</dbReference>
<dbReference type="PANTHER" id="PTHR35176">
    <property type="entry name" value="HEME OXYGENASE HI_0854-RELATED"/>
    <property type="match status" value="1"/>
</dbReference>